<reference evidence="2 3" key="1">
    <citation type="submission" date="2019-04" db="EMBL/GenBank/DDBJ databases">
        <authorList>
            <person name="Pope W.H."/>
            <person name="Garlena R.A."/>
            <person name="Russell D.A."/>
            <person name="Jacobs-Sera D."/>
            <person name="Hatfull G.F."/>
        </authorList>
    </citation>
    <scope>NUCLEOTIDE SEQUENCE [LARGE SCALE GENOMIC DNA]</scope>
</reference>
<feature type="domain" description="NADAR" evidence="1">
    <location>
        <begin position="10"/>
        <end position="147"/>
    </location>
</feature>
<accession>A0A650EXY6</accession>
<evidence type="ECO:0000313" key="2">
    <source>
        <dbReference type="EMBL" id="QGT55016.1"/>
    </source>
</evidence>
<keyword evidence="3" id="KW-1185">Reference proteome</keyword>
<dbReference type="GeneID" id="77924391"/>
<dbReference type="SUPFAM" id="SSF143990">
    <property type="entry name" value="YbiA-like"/>
    <property type="match status" value="1"/>
</dbReference>
<dbReference type="CDD" id="cd15457">
    <property type="entry name" value="NADAR"/>
    <property type="match status" value="1"/>
</dbReference>
<proteinExistence type="predicted"/>
<organism evidence="2 3">
    <name type="scientific">Gordonia phage Forza</name>
    <dbReference type="NCBI Taxonomy" id="2571247"/>
    <lineage>
        <taxon>Viruses</taxon>
        <taxon>Duplodnaviria</taxon>
        <taxon>Heunggongvirae</taxon>
        <taxon>Uroviricota</taxon>
        <taxon>Caudoviricetes</taxon>
        <taxon>Forzavirus</taxon>
        <taxon>Forzavirus forza</taxon>
    </lineage>
</organism>
<dbReference type="Pfam" id="PF08719">
    <property type="entry name" value="NADAR"/>
    <property type="match status" value="1"/>
</dbReference>
<dbReference type="Proteomes" id="UP000423482">
    <property type="component" value="Segment"/>
</dbReference>
<sequence>MKIIDSFSGPNRYLSNFYPCKNGVAFMGQYYPTSEHAYAASKTYDEDIREAIRNAPTPRDAKALGRTAPLHPDWEKSKFYFMESIVRQKFLGDRALRYPLVESTGTLLVEGNSWHDNIWGDCSCVKCKDVPGQNALGIILMRVRLEMMDVA</sequence>
<evidence type="ECO:0000259" key="1">
    <source>
        <dbReference type="Pfam" id="PF08719"/>
    </source>
</evidence>
<gene>
    <name evidence="2" type="primary">23</name>
    <name evidence="2" type="ORF">SEA_FORZA_23</name>
</gene>
<dbReference type="KEGG" id="vg:77924391"/>
<protein>
    <recommendedName>
        <fullName evidence="1">NADAR domain-containing protein</fullName>
    </recommendedName>
</protein>
<evidence type="ECO:0000313" key="3">
    <source>
        <dbReference type="Proteomes" id="UP000423482"/>
    </source>
</evidence>
<dbReference type="EMBL" id="MK814760">
    <property type="protein sequence ID" value="QGT55016.1"/>
    <property type="molecule type" value="Genomic_DNA"/>
</dbReference>
<dbReference type="NCBIfam" id="TIGR02464">
    <property type="entry name" value="ribofla_fusion"/>
    <property type="match status" value="1"/>
</dbReference>
<dbReference type="InterPro" id="IPR037238">
    <property type="entry name" value="YbiA-like_sf"/>
</dbReference>
<dbReference type="RefSeq" id="YP_010648903.1">
    <property type="nucleotide sequence ID" value="NC_070763.1"/>
</dbReference>
<dbReference type="Gene3D" id="1.10.357.40">
    <property type="entry name" value="YbiA-like"/>
    <property type="match status" value="1"/>
</dbReference>
<dbReference type="InterPro" id="IPR012816">
    <property type="entry name" value="NADAR"/>
</dbReference>
<name>A0A650EXY6_9CAUD</name>